<feature type="signal peptide" evidence="1">
    <location>
        <begin position="1"/>
        <end position="29"/>
    </location>
</feature>
<keyword evidence="3" id="KW-1185">Reference proteome</keyword>
<evidence type="ECO:0000313" key="2">
    <source>
        <dbReference type="EMBL" id="KAK3381507.1"/>
    </source>
</evidence>
<gene>
    <name evidence="2" type="ORF">B0H63DRAFT_206787</name>
</gene>
<name>A0AAE0NHC6_9PEZI</name>
<evidence type="ECO:0000313" key="3">
    <source>
        <dbReference type="Proteomes" id="UP001285441"/>
    </source>
</evidence>
<reference evidence="2" key="2">
    <citation type="submission" date="2023-06" db="EMBL/GenBank/DDBJ databases">
        <authorList>
            <consortium name="Lawrence Berkeley National Laboratory"/>
            <person name="Haridas S."/>
            <person name="Hensen N."/>
            <person name="Bonometti L."/>
            <person name="Westerberg I."/>
            <person name="Brannstrom I.O."/>
            <person name="Guillou S."/>
            <person name="Cros-Aarteil S."/>
            <person name="Calhoun S."/>
            <person name="Kuo A."/>
            <person name="Mondo S."/>
            <person name="Pangilinan J."/>
            <person name="Riley R."/>
            <person name="LaButti K."/>
            <person name="Andreopoulos B."/>
            <person name="Lipzen A."/>
            <person name="Chen C."/>
            <person name="Yanf M."/>
            <person name="Daum C."/>
            <person name="Ng V."/>
            <person name="Clum A."/>
            <person name="Steindorff A."/>
            <person name="Ohm R."/>
            <person name="Martin F."/>
            <person name="Silar P."/>
            <person name="Natvig D."/>
            <person name="Lalanne C."/>
            <person name="Gautier V."/>
            <person name="Ament-velasquez S.L."/>
            <person name="Kruys A."/>
            <person name="Hutchinson M.I."/>
            <person name="Powell A.J."/>
            <person name="Barry K."/>
            <person name="Miller A.N."/>
            <person name="Grigoriev I.V."/>
            <person name="Debuchy R."/>
            <person name="Gladieux P."/>
            <person name="Thoren M.H."/>
            <person name="Johannesson H."/>
        </authorList>
    </citation>
    <scope>NUCLEOTIDE SEQUENCE</scope>
    <source>
        <strain evidence="2">CBS 232.78</strain>
    </source>
</reference>
<evidence type="ECO:0000256" key="1">
    <source>
        <dbReference type="SAM" id="SignalP"/>
    </source>
</evidence>
<organism evidence="2 3">
    <name type="scientific">Podospora didyma</name>
    <dbReference type="NCBI Taxonomy" id="330526"/>
    <lineage>
        <taxon>Eukaryota</taxon>
        <taxon>Fungi</taxon>
        <taxon>Dikarya</taxon>
        <taxon>Ascomycota</taxon>
        <taxon>Pezizomycotina</taxon>
        <taxon>Sordariomycetes</taxon>
        <taxon>Sordariomycetidae</taxon>
        <taxon>Sordariales</taxon>
        <taxon>Podosporaceae</taxon>
        <taxon>Podospora</taxon>
    </lineage>
</organism>
<reference evidence="2" key="1">
    <citation type="journal article" date="2023" name="Mol. Phylogenet. Evol.">
        <title>Genome-scale phylogeny and comparative genomics of the fungal order Sordariales.</title>
        <authorList>
            <person name="Hensen N."/>
            <person name="Bonometti L."/>
            <person name="Westerberg I."/>
            <person name="Brannstrom I.O."/>
            <person name="Guillou S."/>
            <person name="Cros-Aarteil S."/>
            <person name="Calhoun S."/>
            <person name="Haridas S."/>
            <person name="Kuo A."/>
            <person name="Mondo S."/>
            <person name="Pangilinan J."/>
            <person name="Riley R."/>
            <person name="LaButti K."/>
            <person name="Andreopoulos B."/>
            <person name="Lipzen A."/>
            <person name="Chen C."/>
            <person name="Yan M."/>
            <person name="Daum C."/>
            <person name="Ng V."/>
            <person name="Clum A."/>
            <person name="Steindorff A."/>
            <person name="Ohm R.A."/>
            <person name="Martin F."/>
            <person name="Silar P."/>
            <person name="Natvig D.O."/>
            <person name="Lalanne C."/>
            <person name="Gautier V."/>
            <person name="Ament-Velasquez S.L."/>
            <person name="Kruys A."/>
            <person name="Hutchinson M.I."/>
            <person name="Powell A.J."/>
            <person name="Barry K."/>
            <person name="Miller A.N."/>
            <person name="Grigoriev I.V."/>
            <person name="Debuchy R."/>
            <person name="Gladieux P."/>
            <person name="Hiltunen Thoren M."/>
            <person name="Johannesson H."/>
        </authorList>
    </citation>
    <scope>NUCLEOTIDE SEQUENCE</scope>
    <source>
        <strain evidence="2">CBS 232.78</strain>
    </source>
</reference>
<dbReference type="Proteomes" id="UP001285441">
    <property type="component" value="Unassembled WGS sequence"/>
</dbReference>
<dbReference type="AlphaFoldDB" id="A0AAE0NHC6"/>
<dbReference type="EMBL" id="JAULSW010000005">
    <property type="protein sequence ID" value="KAK3381507.1"/>
    <property type="molecule type" value="Genomic_DNA"/>
</dbReference>
<proteinExistence type="predicted"/>
<feature type="chain" id="PRO_5042036130" description="Secreted protein" evidence="1">
    <location>
        <begin position="30"/>
        <end position="84"/>
    </location>
</feature>
<protein>
    <recommendedName>
        <fullName evidence="4">Secreted protein</fullName>
    </recommendedName>
</protein>
<comment type="caution">
    <text evidence="2">The sequence shown here is derived from an EMBL/GenBank/DDBJ whole genome shotgun (WGS) entry which is preliminary data.</text>
</comment>
<sequence>MLGDSCAVPPQKLILSGLLLLLATQSRLAGCKDGCGQVNCFVPSWKKLSLRRKPALCLPQGGFIRSLYVCIQDAHKLIRADFFS</sequence>
<accession>A0AAE0NHC6</accession>
<keyword evidence="1" id="KW-0732">Signal</keyword>
<evidence type="ECO:0008006" key="4">
    <source>
        <dbReference type="Google" id="ProtNLM"/>
    </source>
</evidence>